<dbReference type="EMBL" id="PJCH01000005">
    <property type="protein sequence ID" value="PQA88109.1"/>
    <property type="molecule type" value="Genomic_DNA"/>
</dbReference>
<evidence type="ECO:0000259" key="1">
    <source>
        <dbReference type="PROSITE" id="PS50914"/>
    </source>
</evidence>
<comment type="caution">
    <text evidence="2">The sequence shown here is derived from an EMBL/GenBank/DDBJ whole genome shotgun (WGS) entry which is preliminary data.</text>
</comment>
<gene>
    <name evidence="2" type="ORF">CW354_07240</name>
</gene>
<accession>A0A2S7K6J9</accession>
<organism evidence="2 3">
    <name type="scientific">Hyphococcus luteus</name>
    <dbReference type="NCBI Taxonomy" id="2058213"/>
    <lineage>
        <taxon>Bacteria</taxon>
        <taxon>Pseudomonadati</taxon>
        <taxon>Pseudomonadota</taxon>
        <taxon>Alphaproteobacteria</taxon>
        <taxon>Parvularculales</taxon>
        <taxon>Parvularculaceae</taxon>
        <taxon>Hyphococcus</taxon>
    </lineage>
</organism>
<proteinExistence type="predicted"/>
<keyword evidence="3" id="KW-1185">Reference proteome</keyword>
<dbReference type="Pfam" id="PF04972">
    <property type="entry name" value="BON"/>
    <property type="match status" value="2"/>
</dbReference>
<dbReference type="Gene3D" id="3.40.1520.20">
    <property type="match status" value="1"/>
</dbReference>
<protein>
    <submittedName>
        <fullName evidence="2">Phospholipid-binding domain-containing protein</fullName>
    </submittedName>
</protein>
<feature type="domain" description="BON" evidence="1">
    <location>
        <begin position="62"/>
        <end position="130"/>
    </location>
</feature>
<dbReference type="InterPro" id="IPR007055">
    <property type="entry name" value="BON_dom"/>
</dbReference>
<dbReference type="InterPro" id="IPR051686">
    <property type="entry name" value="Lipoprotein_DolP"/>
</dbReference>
<reference evidence="2 3" key="1">
    <citation type="submission" date="2017-12" db="EMBL/GenBank/DDBJ databases">
        <authorList>
            <person name="Hurst M.R.H."/>
        </authorList>
    </citation>
    <scope>NUCLEOTIDE SEQUENCE [LARGE SCALE GENOMIC DNA]</scope>
    <source>
        <strain evidence="2 3">SY-3-19</strain>
    </source>
</reference>
<dbReference type="PANTHER" id="PTHR34606:SF15">
    <property type="entry name" value="BON DOMAIN-CONTAINING PROTEIN"/>
    <property type="match status" value="1"/>
</dbReference>
<dbReference type="PROSITE" id="PS50914">
    <property type="entry name" value="BON"/>
    <property type="match status" value="2"/>
</dbReference>
<dbReference type="PANTHER" id="PTHR34606">
    <property type="entry name" value="BON DOMAIN-CONTAINING PROTEIN"/>
    <property type="match status" value="1"/>
</dbReference>
<dbReference type="AlphaFoldDB" id="A0A2S7K6J9"/>
<evidence type="ECO:0000313" key="3">
    <source>
        <dbReference type="Proteomes" id="UP000239504"/>
    </source>
</evidence>
<evidence type="ECO:0000313" key="2">
    <source>
        <dbReference type="EMBL" id="PQA88109.1"/>
    </source>
</evidence>
<sequence length="211" mass="23119">MRRGPVFFGGETMDRKRFAREENRPRAQRSLHMKSVIRLTVLAAALLLSACASSRNLDDSFADLSGNAELKSVLFSDRTHDYGDVDITLYEGRLLLTGTMPTEAGREKLIENAWKAENVKEVIDEVFIGDGTSMGQGFEDARIDNALRLKLMTDKDVVGSHYKIAVSGAVVYLLGVARSEAELDRALELARTVAGVEKVVSHVALPAPAKL</sequence>
<dbReference type="Proteomes" id="UP000239504">
    <property type="component" value="Unassembled WGS sequence"/>
</dbReference>
<feature type="domain" description="BON" evidence="1">
    <location>
        <begin position="139"/>
        <end position="207"/>
    </location>
</feature>
<name>A0A2S7K6J9_9PROT</name>